<dbReference type="InterPro" id="IPR003961">
    <property type="entry name" value="FN3_dom"/>
</dbReference>
<comment type="caution">
    <text evidence="2">The sequence shown here is derived from an EMBL/GenBank/DDBJ whole genome shotgun (WGS) entry which is preliminary data.</text>
</comment>
<name>A0A9X0CST8_9CNID</name>
<keyword evidence="3" id="KW-1185">Reference proteome</keyword>
<dbReference type="PANTHER" id="PTHR46957">
    <property type="entry name" value="CYTOKINE RECEPTOR"/>
    <property type="match status" value="1"/>
</dbReference>
<dbReference type="Gene3D" id="2.60.40.10">
    <property type="entry name" value="Immunoglobulins"/>
    <property type="match status" value="2"/>
</dbReference>
<dbReference type="InterPro" id="IPR036116">
    <property type="entry name" value="FN3_sf"/>
</dbReference>
<gene>
    <name evidence="2" type="ORF">OS493_007290</name>
</gene>
<feature type="domain" description="Fibronectin type-III" evidence="1">
    <location>
        <begin position="161"/>
        <end position="254"/>
    </location>
</feature>
<evidence type="ECO:0000313" key="2">
    <source>
        <dbReference type="EMBL" id="KAJ7374216.1"/>
    </source>
</evidence>
<dbReference type="EMBL" id="MU826828">
    <property type="protein sequence ID" value="KAJ7374216.1"/>
    <property type="molecule type" value="Genomic_DNA"/>
</dbReference>
<protein>
    <recommendedName>
        <fullName evidence="1">Fibronectin type-III domain-containing protein</fullName>
    </recommendedName>
</protein>
<dbReference type="Proteomes" id="UP001163046">
    <property type="component" value="Unassembled WGS sequence"/>
</dbReference>
<evidence type="ECO:0000259" key="1">
    <source>
        <dbReference type="PROSITE" id="PS50853"/>
    </source>
</evidence>
<dbReference type="GO" id="GO:0016020">
    <property type="term" value="C:membrane"/>
    <property type="evidence" value="ECO:0007669"/>
    <property type="project" value="UniProtKB-SubCell"/>
</dbReference>
<dbReference type="InterPro" id="IPR013783">
    <property type="entry name" value="Ig-like_fold"/>
</dbReference>
<feature type="domain" description="Fibronectin type-III" evidence="1">
    <location>
        <begin position="60"/>
        <end position="157"/>
    </location>
</feature>
<dbReference type="Pfam" id="PF00041">
    <property type="entry name" value="fn3"/>
    <property type="match status" value="1"/>
</dbReference>
<dbReference type="OrthoDB" id="6244967at2759"/>
<reference evidence="2" key="1">
    <citation type="submission" date="2023-01" db="EMBL/GenBank/DDBJ databases">
        <title>Genome assembly of the deep-sea coral Lophelia pertusa.</title>
        <authorList>
            <person name="Herrera S."/>
            <person name="Cordes E."/>
        </authorList>
    </citation>
    <scope>NUCLEOTIDE SEQUENCE</scope>
    <source>
        <strain evidence="2">USNM1676648</strain>
        <tissue evidence="2">Polyp</tissue>
    </source>
</reference>
<organism evidence="2 3">
    <name type="scientific">Desmophyllum pertusum</name>
    <dbReference type="NCBI Taxonomy" id="174260"/>
    <lineage>
        <taxon>Eukaryota</taxon>
        <taxon>Metazoa</taxon>
        <taxon>Cnidaria</taxon>
        <taxon>Anthozoa</taxon>
        <taxon>Hexacorallia</taxon>
        <taxon>Scleractinia</taxon>
        <taxon>Caryophylliina</taxon>
        <taxon>Caryophylliidae</taxon>
        <taxon>Desmophyllum</taxon>
    </lineage>
</organism>
<evidence type="ECO:0000313" key="3">
    <source>
        <dbReference type="Proteomes" id="UP001163046"/>
    </source>
</evidence>
<dbReference type="AlphaFoldDB" id="A0A9X0CST8"/>
<accession>A0A9X0CST8</accession>
<dbReference type="PROSITE" id="PS50853">
    <property type="entry name" value="FN3"/>
    <property type="match status" value="2"/>
</dbReference>
<proteinExistence type="predicted"/>
<dbReference type="SUPFAM" id="SSF49265">
    <property type="entry name" value="Fibronectin type III"/>
    <property type="match status" value="1"/>
</dbReference>
<sequence>MKPHRTHYLYTSPKSKALCKQLVCNIALCALGTKSDDDDNGVVMVMMTLIAFYPYTSGASPGPSHSLHTSTSSIYASWKEIVAEKWHGIMQGYKLFFYEFTKDGLRTKENRTYQLSVLETTFTELKTYTKYRIEVLGFNNFGDGPAAAVEVRTAEGIPSEAPSNFTANNKKFDHPTCNVEACAECCQFGIILGYHVTLTDSSNSSATITKTVTELYSRFTNLKKYHVYQLSVDAFTSKGIGPNVPTSASTDQDRNGPSSVDITVKTEEEAPQVSPATFEGINSSSTSIVATLGPNPRRGSCRSAKKIFTLLIAS</sequence>
<dbReference type="CDD" id="cd00063">
    <property type="entry name" value="FN3"/>
    <property type="match status" value="2"/>
</dbReference>
<dbReference type="PANTHER" id="PTHR46957:SF3">
    <property type="entry name" value="CYTOKINE RECEPTOR"/>
    <property type="match status" value="1"/>
</dbReference>
<dbReference type="InterPro" id="IPR050713">
    <property type="entry name" value="RTP_Phos/Ushers"/>
</dbReference>